<reference evidence="3" key="1">
    <citation type="submission" date="2014-12" db="EMBL/GenBank/DDBJ databases">
        <title>Complete genome sequence of a multi-drug resistant Klebsiella pneumoniae.</title>
        <authorList>
            <person name="Hua X."/>
            <person name="Chen Q."/>
            <person name="Li X."/>
            <person name="Feng Y."/>
            <person name="Ruan Z."/>
            <person name="Yu Y."/>
        </authorList>
    </citation>
    <scope>NUCLEOTIDE SEQUENCE [LARGE SCALE GENOMIC DNA]</scope>
    <source>
        <strain evidence="3">5.12</strain>
    </source>
</reference>
<feature type="transmembrane region" description="Helical" evidence="1">
    <location>
        <begin position="89"/>
        <end position="107"/>
    </location>
</feature>
<accession>A0A6M4M9Z7</accession>
<gene>
    <name evidence="2" type="ORF">CA267_003840</name>
</gene>
<dbReference type="OrthoDB" id="6227738at2"/>
<dbReference type="RefSeq" id="WP_075608715.1">
    <property type="nucleotide sequence ID" value="NZ_CP052766.1"/>
</dbReference>
<protein>
    <submittedName>
        <fullName evidence="2">Uncharacterized protein</fullName>
    </submittedName>
</protein>
<organism evidence="2 3">
    <name type="scientific">Alteromonas pelagimontana</name>
    <dbReference type="NCBI Taxonomy" id="1858656"/>
    <lineage>
        <taxon>Bacteria</taxon>
        <taxon>Pseudomonadati</taxon>
        <taxon>Pseudomonadota</taxon>
        <taxon>Gammaproteobacteria</taxon>
        <taxon>Alteromonadales</taxon>
        <taxon>Alteromonadaceae</taxon>
        <taxon>Alteromonas/Salinimonas group</taxon>
        <taxon>Alteromonas</taxon>
    </lineage>
</organism>
<name>A0A6M4M9Z7_9ALTE</name>
<keyword evidence="1" id="KW-0812">Transmembrane</keyword>
<keyword evidence="3" id="KW-1185">Reference proteome</keyword>
<reference evidence="2 3" key="2">
    <citation type="submission" date="2020-04" db="EMBL/GenBank/DDBJ databases">
        <title>Complete genome sequence of Alteromonas pelagimontana 5.12T.</title>
        <authorList>
            <person name="Sinha R.K."/>
            <person name="Krishnan K.P."/>
            <person name="Kurian J.P."/>
        </authorList>
    </citation>
    <scope>NUCLEOTIDE SEQUENCE [LARGE SCALE GENOMIC DNA]</scope>
    <source>
        <strain evidence="2 3">5.12</strain>
    </source>
</reference>
<evidence type="ECO:0000256" key="1">
    <source>
        <dbReference type="SAM" id="Phobius"/>
    </source>
</evidence>
<keyword evidence="1" id="KW-1133">Transmembrane helix</keyword>
<dbReference type="AlphaFoldDB" id="A0A6M4M9Z7"/>
<dbReference type="EMBL" id="CP052766">
    <property type="protein sequence ID" value="QJR79972.1"/>
    <property type="molecule type" value="Genomic_DNA"/>
</dbReference>
<evidence type="ECO:0000313" key="2">
    <source>
        <dbReference type="EMBL" id="QJR79972.1"/>
    </source>
</evidence>
<evidence type="ECO:0000313" key="3">
    <source>
        <dbReference type="Proteomes" id="UP000219285"/>
    </source>
</evidence>
<keyword evidence="1" id="KW-0472">Membrane</keyword>
<dbReference type="Proteomes" id="UP000219285">
    <property type="component" value="Chromosome"/>
</dbReference>
<proteinExistence type="predicted"/>
<sequence length="117" mass="13669">MKGIFMKYASIAVVCLLLVRPDTIMLAMFIDAIGLELFVLLLGLQFRQIFSFAQIYVKSLLNHLKDKIKFQRSFFFIPRFSELTYMPSMFCHAIPGFGGFYSIIWLIRTNTRVKQQN</sequence>
<dbReference type="KEGG" id="apel:CA267_003840"/>